<feature type="transmembrane region" description="Helical" evidence="1">
    <location>
        <begin position="65"/>
        <end position="85"/>
    </location>
</feature>
<feature type="transmembrane region" description="Helical" evidence="1">
    <location>
        <begin position="6"/>
        <end position="28"/>
    </location>
</feature>
<feature type="transmembrane region" description="Helical" evidence="1">
    <location>
        <begin position="40"/>
        <end position="59"/>
    </location>
</feature>
<name>A0A6B0SCU5_9EURY</name>
<keyword evidence="1" id="KW-1133">Transmembrane helix</keyword>
<reference evidence="2 3" key="1">
    <citation type="submission" date="2019-12" db="EMBL/GenBank/DDBJ databases">
        <title>Isolation and characterization of three novel carbon monoxide-oxidizing members of Halobacteria from salione crusts and soils.</title>
        <authorList>
            <person name="Myers M.R."/>
            <person name="King G.M."/>
        </authorList>
    </citation>
    <scope>NUCLEOTIDE SEQUENCE [LARGE SCALE GENOMIC DNA]</scope>
    <source>
        <strain evidence="2 3">PCN9</strain>
    </source>
</reference>
<proteinExistence type="predicted"/>
<evidence type="ECO:0000256" key="1">
    <source>
        <dbReference type="SAM" id="Phobius"/>
    </source>
</evidence>
<evidence type="ECO:0000313" key="2">
    <source>
        <dbReference type="EMBL" id="MXR19524.1"/>
    </source>
</evidence>
<dbReference type="EMBL" id="WUUU01000007">
    <property type="protein sequence ID" value="MXR19524.1"/>
    <property type="molecule type" value="Genomic_DNA"/>
</dbReference>
<keyword evidence="1" id="KW-0812">Transmembrane</keyword>
<keyword evidence="1" id="KW-0472">Membrane</keyword>
<dbReference type="AlphaFoldDB" id="A0A6B0SCU5"/>
<dbReference type="Proteomes" id="UP000471521">
    <property type="component" value="Unassembled WGS sequence"/>
</dbReference>
<comment type="caution">
    <text evidence="2">The sequence shown here is derived from an EMBL/GenBank/DDBJ whole genome shotgun (WGS) entry which is preliminary data.</text>
</comment>
<keyword evidence="3" id="KW-1185">Reference proteome</keyword>
<dbReference type="RefSeq" id="WP_159525112.1">
    <property type="nucleotide sequence ID" value="NZ_WUUU01000007.1"/>
</dbReference>
<evidence type="ECO:0000313" key="3">
    <source>
        <dbReference type="Proteomes" id="UP000471521"/>
    </source>
</evidence>
<organism evidence="2 3">
    <name type="scientific">Halobacterium bonnevillei</name>
    <dbReference type="NCBI Taxonomy" id="2692200"/>
    <lineage>
        <taxon>Archaea</taxon>
        <taxon>Methanobacteriati</taxon>
        <taxon>Methanobacteriota</taxon>
        <taxon>Stenosarchaea group</taxon>
        <taxon>Halobacteria</taxon>
        <taxon>Halobacteriales</taxon>
        <taxon>Halobacteriaceae</taxon>
        <taxon>Halobacterium</taxon>
    </lineage>
</organism>
<sequence length="112" mass="11224">MTAAYLVILGIEGAVVALAGAVITATAFRNPEVVLYERAVGVAGLGLAAGGLGTVLGTAGLPALASVFVVAAALAFVLAGWRLAVDGLQTGDCVRRPHQGDRFSGGFEGERE</sequence>
<protein>
    <submittedName>
        <fullName evidence="2">Uncharacterized protein</fullName>
    </submittedName>
</protein>
<gene>
    <name evidence="2" type="ORF">GRX66_02475</name>
</gene>
<accession>A0A6B0SCU5</accession>